<dbReference type="EMBL" id="LJTC01000011">
    <property type="protein sequence ID" value="KPM82540.1"/>
    <property type="molecule type" value="Genomic_DNA"/>
</dbReference>
<evidence type="ECO:0000313" key="4">
    <source>
        <dbReference type="Proteomes" id="UP001377972"/>
    </source>
</evidence>
<dbReference type="Proteomes" id="UP000050378">
    <property type="component" value="Unassembled WGS sequence"/>
</dbReference>
<protein>
    <submittedName>
        <fullName evidence="1">Uncharacterized protein</fullName>
    </submittedName>
</protein>
<reference evidence="2 4" key="2">
    <citation type="submission" date="2023-01" db="EMBL/GenBank/DDBJ databases">
        <title>Trichodesmium-associated heterotrophic epibiont bacteria.</title>
        <authorList>
            <person name="Cleveland C.S."/>
            <person name="Webb E.A."/>
        </authorList>
    </citation>
    <scope>NUCLEOTIDE SEQUENCE [LARGE SCALE GENOMIC DNA]</scope>
    <source>
        <strain evidence="2 4">USCH2</strain>
    </source>
</reference>
<dbReference type="Proteomes" id="UP001377972">
    <property type="component" value="Unassembled WGS sequence"/>
</dbReference>
<dbReference type="PATRIC" id="fig|570156.3.peg.1198"/>
<reference evidence="1 3" key="1">
    <citation type="submission" date="2015-09" db="EMBL/GenBank/DDBJ databases">
        <title>Draft Genome Sequence of Pseudoalteromonas lipolytica UCD-48B.</title>
        <authorList>
            <person name="Krusor M."/>
            <person name="Coil D.A."/>
            <person name="Lang J.M."/>
            <person name="Eisen J.A."/>
            <person name="Alexiev A."/>
        </authorList>
    </citation>
    <scope>NUCLEOTIDE SEQUENCE [LARGE SCALE GENOMIC DNA]</scope>
    <source>
        <strain evidence="1 3">UCD-48B</strain>
    </source>
</reference>
<dbReference type="AlphaFoldDB" id="A0A0P7DNV0"/>
<evidence type="ECO:0000313" key="2">
    <source>
        <dbReference type="EMBL" id="MEJ6498408.1"/>
    </source>
</evidence>
<evidence type="ECO:0000313" key="3">
    <source>
        <dbReference type="Proteomes" id="UP000050378"/>
    </source>
</evidence>
<dbReference type="STRING" id="570156.AOG27_16345"/>
<organism evidence="1 3">
    <name type="scientific">Pseudoalteromonas lipolytica</name>
    <dbReference type="NCBI Taxonomy" id="570156"/>
    <lineage>
        <taxon>Bacteria</taxon>
        <taxon>Pseudomonadati</taxon>
        <taxon>Pseudomonadota</taxon>
        <taxon>Gammaproteobacteria</taxon>
        <taxon>Alteromonadales</taxon>
        <taxon>Pseudoalteromonadaceae</taxon>
        <taxon>Pseudoalteromonas</taxon>
    </lineage>
</organism>
<proteinExistence type="predicted"/>
<name>A0A0P7DNV0_9GAMM</name>
<evidence type="ECO:0000313" key="1">
    <source>
        <dbReference type="EMBL" id="KPM82540.1"/>
    </source>
</evidence>
<gene>
    <name evidence="1" type="ORF">AOG27_16345</name>
    <name evidence="2" type="ORF">PQI24_20430</name>
</gene>
<keyword evidence="4" id="KW-1185">Reference proteome</keyword>
<dbReference type="OrthoDB" id="8811070at2"/>
<dbReference type="RefSeq" id="WP_054554069.1">
    <property type="nucleotide sequence ID" value="NZ_JAQPZS010000030.1"/>
</dbReference>
<comment type="caution">
    <text evidence="1">The sequence shown here is derived from an EMBL/GenBank/DDBJ whole genome shotgun (WGS) entry which is preliminary data.</text>
</comment>
<dbReference type="EMBL" id="JAQPZS010000030">
    <property type="protein sequence ID" value="MEJ6498408.1"/>
    <property type="molecule type" value="Genomic_DNA"/>
</dbReference>
<sequence length="104" mass="11488">MDDERVRAAINAFYKGAGVNKKFNGQVNENVAAVFGVMISETKKCSKALSWVPEPPNAKASISWVVRNFANSVLNQLKDESSLTCAKRVIQIWDRKIQMAGMGL</sequence>
<accession>A0A0P7DNV0</accession>